<feature type="domain" description="Zn(2)-C6 fungal-type" evidence="4">
    <location>
        <begin position="24"/>
        <end position="55"/>
    </location>
</feature>
<organism evidence="5 6">
    <name type="scientific">Phlebiopsis gigantea (strain 11061_1 CR5-6)</name>
    <name type="common">White-rot fungus</name>
    <name type="synonym">Peniophora gigantea</name>
    <dbReference type="NCBI Taxonomy" id="745531"/>
    <lineage>
        <taxon>Eukaryota</taxon>
        <taxon>Fungi</taxon>
        <taxon>Dikarya</taxon>
        <taxon>Basidiomycota</taxon>
        <taxon>Agaricomycotina</taxon>
        <taxon>Agaricomycetes</taxon>
        <taxon>Polyporales</taxon>
        <taxon>Phanerochaetaceae</taxon>
        <taxon>Phlebiopsis</taxon>
    </lineage>
</organism>
<dbReference type="Gene3D" id="4.10.240.10">
    <property type="entry name" value="Zn(2)-C6 fungal-type DNA-binding domain"/>
    <property type="match status" value="1"/>
</dbReference>
<dbReference type="STRING" id="745531.A0A0C3SBQ9"/>
<dbReference type="PROSITE" id="PS00463">
    <property type="entry name" value="ZN2_CY6_FUNGAL_1"/>
    <property type="match status" value="1"/>
</dbReference>
<evidence type="ECO:0000256" key="2">
    <source>
        <dbReference type="ARBA" id="ARBA00023242"/>
    </source>
</evidence>
<dbReference type="Pfam" id="PF04082">
    <property type="entry name" value="Fungal_trans"/>
    <property type="match status" value="1"/>
</dbReference>
<dbReference type="OrthoDB" id="422427at2759"/>
<feature type="region of interest" description="Disordered" evidence="3">
    <location>
        <begin position="451"/>
        <end position="480"/>
    </location>
</feature>
<reference evidence="5 6" key="1">
    <citation type="journal article" date="2014" name="PLoS Genet.">
        <title>Analysis of the Phlebiopsis gigantea genome, transcriptome and secretome provides insight into its pioneer colonization strategies of wood.</title>
        <authorList>
            <person name="Hori C."/>
            <person name="Ishida T."/>
            <person name="Igarashi K."/>
            <person name="Samejima M."/>
            <person name="Suzuki H."/>
            <person name="Master E."/>
            <person name="Ferreira P."/>
            <person name="Ruiz-Duenas F.J."/>
            <person name="Held B."/>
            <person name="Canessa P."/>
            <person name="Larrondo L.F."/>
            <person name="Schmoll M."/>
            <person name="Druzhinina I.S."/>
            <person name="Kubicek C.P."/>
            <person name="Gaskell J.A."/>
            <person name="Kersten P."/>
            <person name="St John F."/>
            <person name="Glasner J."/>
            <person name="Sabat G."/>
            <person name="Splinter BonDurant S."/>
            <person name="Syed K."/>
            <person name="Yadav J."/>
            <person name="Mgbeahuruike A.C."/>
            <person name="Kovalchuk A."/>
            <person name="Asiegbu F.O."/>
            <person name="Lackner G."/>
            <person name="Hoffmeister D."/>
            <person name="Rencoret J."/>
            <person name="Gutierrez A."/>
            <person name="Sun H."/>
            <person name="Lindquist E."/>
            <person name="Barry K."/>
            <person name="Riley R."/>
            <person name="Grigoriev I.V."/>
            <person name="Henrissat B."/>
            <person name="Kues U."/>
            <person name="Berka R.M."/>
            <person name="Martinez A.T."/>
            <person name="Covert S.F."/>
            <person name="Blanchette R.A."/>
            <person name="Cullen D."/>
        </authorList>
    </citation>
    <scope>NUCLEOTIDE SEQUENCE [LARGE SCALE GENOMIC DNA]</scope>
    <source>
        <strain evidence="5 6">11061_1 CR5-6</strain>
    </source>
</reference>
<gene>
    <name evidence="5" type="ORF">PHLGIDRAFT_115686</name>
</gene>
<evidence type="ECO:0000313" key="5">
    <source>
        <dbReference type="EMBL" id="KIP10237.1"/>
    </source>
</evidence>
<accession>A0A0C3SBQ9</accession>
<dbReference type="PANTHER" id="PTHR46910">
    <property type="entry name" value="TRANSCRIPTION FACTOR PDR1"/>
    <property type="match status" value="1"/>
</dbReference>
<feature type="region of interest" description="Disordered" evidence="3">
    <location>
        <begin position="131"/>
        <end position="196"/>
    </location>
</feature>
<keyword evidence="6" id="KW-1185">Reference proteome</keyword>
<dbReference type="SMART" id="SM00906">
    <property type="entry name" value="Fungal_trans"/>
    <property type="match status" value="1"/>
</dbReference>
<dbReference type="GO" id="GO:0006351">
    <property type="term" value="P:DNA-templated transcription"/>
    <property type="evidence" value="ECO:0007669"/>
    <property type="project" value="InterPro"/>
</dbReference>
<proteinExistence type="predicted"/>
<dbReference type="SMART" id="SM00066">
    <property type="entry name" value="GAL4"/>
    <property type="match status" value="1"/>
</dbReference>
<keyword evidence="2" id="KW-0539">Nucleus</keyword>
<keyword evidence="1" id="KW-0479">Metal-binding</keyword>
<dbReference type="GO" id="GO:0000981">
    <property type="term" value="F:DNA-binding transcription factor activity, RNA polymerase II-specific"/>
    <property type="evidence" value="ECO:0007669"/>
    <property type="project" value="InterPro"/>
</dbReference>
<dbReference type="HOGENOM" id="CLU_006019_2_0_1"/>
<evidence type="ECO:0000259" key="4">
    <source>
        <dbReference type="PROSITE" id="PS50048"/>
    </source>
</evidence>
<feature type="region of interest" description="Disordered" evidence="3">
    <location>
        <begin position="1015"/>
        <end position="1057"/>
    </location>
</feature>
<dbReference type="Proteomes" id="UP000053257">
    <property type="component" value="Unassembled WGS sequence"/>
</dbReference>
<feature type="compositionally biased region" description="Pro residues" evidence="3">
    <location>
        <begin position="137"/>
        <end position="146"/>
    </location>
</feature>
<dbReference type="AlphaFoldDB" id="A0A0C3SBQ9"/>
<dbReference type="InterPro" id="IPR007219">
    <property type="entry name" value="XnlR_reg_dom"/>
</dbReference>
<dbReference type="GO" id="GO:0003677">
    <property type="term" value="F:DNA binding"/>
    <property type="evidence" value="ECO:0007669"/>
    <property type="project" value="InterPro"/>
</dbReference>
<dbReference type="Pfam" id="PF00172">
    <property type="entry name" value="Zn_clus"/>
    <property type="match status" value="1"/>
</dbReference>
<feature type="region of interest" description="Disordered" evidence="3">
    <location>
        <begin position="964"/>
        <end position="994"/>
    </location>
</feature>
<feature type="compositionally biased region" description="Basic and acidic residues" evidence="3">
    <location>
        <begin position="330"/>
        <end position="339"/>
    </location>
</feature>
<dbReference type="InterPro" id="IPR036864">
    <property type="entry name" value="Zn2-C6_fun-type_DNA-bd_sf"/>
</dbReference>
<feature type="compositionally biased region" description="Low complexity" evidence="3">
    <location>
        <begin position="241"/>
        <end position="262"/>
    </location>
</feature>
<dbReference type="PANTHER" id="PTHR46910:SF38">
    <property type="entry name" value="ZN(2)-C6 FUNGAL-TYPE DOMAIN-CONTAINING PROTEIN"/>
    <property type="match status" value="1"/>
</dbReference>
<feature type="region of interest" description="Disordered" evidence="3">
    <location>
        <begin position="214"/>
        <end position="262"/>
    </location>
</feature>
<evidence type="ECO:0000256" key="1">
    <source>
        <dbReference type="ARBA" id="ARBA00022723"/>
    </source>
</evidence>
<feature type="compositionally biased region" description="Polar residues" evidence="3">
    <location>
        <begin position="966"/>
        <end position="979"/>
    </location>
</feature>
<name>A0A0C3SBQ9_PHLG1</name>
<feature type="compositionally biased region" description="Polar residues" evidence="3">
    <location>
        <begin position="907"/>
        <end position="920"/>
    </location>
</feature>
<dbReference type="CDD" id="cd00067">
    <property type="entry name" value="GAL4"/>
    <property type="match status" value="1"/>
</dbReference>
<sequence>MSSDEEERARTGGKSNKKRRVGRACDMCRQKKVRCDGEEGRRCTNCITFDDECTYVHSAPKRRTRPKGYVERLEARVSQMEELLNKVCFDLLGEYSTAVEESSKINNDYADSDDDAEGIYHVPSTDLDFSHAIPPSLGAPPPPLPPHARKDSLQAMSPTPAPASFDFSLPQQSRSSSVDAQRGFTDPEALSDSDDELTIRHSLADRLAHILDRSTGLNGESDARPSSPMSTSSYDQDRTGRPSSSAGSPGPSSSRSRPSLSRLEVATMDRRFFGKSSAFTILKTAVNMKNEYWKSAGIVGGGFTVEDAYVSSSPERIHDDCVSSPGATPTDDHADMHTQRPEYSETEILPCGCPQYGPSHPWALPQPGASHVFPHAALLRTLVASYFDIQNTYVPVLHRPTFERAIREGRHRREEDFGNVVLLVCALGSRWCTDRTVLLGVGDDQGRFTAQERSAHAPGNGGGGASTVRPPEMGPESVQDDYWREGEDDEEWHSAGWKWFKQVHFGKKALYAPPSVHSLQALCLASMYLRGSSSPEAARWITGVGLRLAQDMGAHRKKSYRPVPTIEEELMKKAWWSLLWLDWAISPALGRPAGIQHEDFDLDLLVECDDEYWEPTDPHGAAFVQPPGKPAAVTFFNHMLSLNQIQAYALRTIYSTSKSRTILGFTGPQWEERIVTELDSALNNWLDGLPDHLKWDPRNPNTTFLSQSAVLYCAYYSLQITIHRPFIASERGAATTRFPPGSTTPSRFPSLSICTQAARSCVHVSETLCRRLGHGTHASLGVLHHNMIPLFTAGIVLMLNMWAGADAQKQRGQRNTVKEMKEMSDVHRAMDMLKVMEVRWHTAGRLWDMLYELAVVSDLPLPSSSHAAVIRSIKQNRRQMPKSATKNSNETDQRVLRPAPAIGSLGASFQKTVPSQTPRSLDTYRADPVPTWCEYDLTPSVFSQPQATSSTAEAVAPVTDPAFDSVFTSQPRRASQVANKPSGANGHTSKGAVPQRVDAAAMSVNADFGMLFTPRRENNRDIPAQGAFRPTARDRDIPAAHTSKGVGHPPASPADRPPMDTIAQVLDSIQLRNADWAVHQPQDGVLSAPQSLGWTAGTSPPEMNGAAAVPGNVFGMGMGPPGQASSAGASREAVAMWSAAPEDFNWDEWGTYITSIGSNAHGHHPGHHPHLPRHPEHPTNIQIPSSNNPPRAAPPYHTPHDPAFLANI</sequence>
<evidence type="ECO:0000313" key="6">
    <source>
        <dbReference type="Proteomes" id="UP000053257"/>
    </source>
</evidence>
<dbReference type="InterPro" id="IPR001138">
    <property type="entry name" value="Zn2Cys6_DnaBD"/>
</dbReference>
<feature type="region of interest" description="Disordered" evidence="3">
    <location>
        <begin position="1"/>
        <end position="21"/>
    </location>
</feature>
<dbReference type="CDD" id="cd12148">
    <property type="entry name" value="fungal_TF_MHR"/>
    <property type="match status" value="1"/>
</dbReference>
<dbReference type="InterPro" id="IPR050987">
    <property type="entry name" value="AtrR-like"/>
</dbReference>
<feature type="compositionally biased region" description="Basic residues" evidence="3">
    <location>
        <begin position="1161"/>
        <end position="1172"/>
    </location>
</feature>
<dbReference type="GO" id="GO:0008270">
    <property type="term" value="F:zinc ion binding"/>
    <property type="evidence" value="ECO:0007669"/>
    <property type="project" value="InterPro"/>
</dbReference>
<feature type="region of interest" description="Disordered" evidence="3">
    <location>
        <begin position="874"/>
        <end position="924"/>
    </location>
</feature>
<dbReference type="SUPFAM" id="SSF57701">
    <property type="entry name" value="Zn2/Cys6 DNA-binding domain"/>
    <property type="match status" value="1"/>
</dbReference>
<protein>
    <recommendedName>
        <fullName evidence="4">Zn(2)-C6 fungal-type domain-containing protein</fullName>
    </recommendedName>
</protein>
<dbReference type="PROSITE" id="PS50048">
    <property type="entry name" value="ZN2_CY6_FUNGAL_2"/>
    <property type="match status" value="1"/>
</dbReference>
<feature type="region of interest" description="Disordered" evidence="3">
    <location>
        <begin position="1160"/>
        <end position="1208"/>
    </location>
</feature>
<feature type="region of interest" description="Disordered" evidence="3">
    <location>
        <begin position="316"/>
        <end position="339"/>
    </location>
</feature>
<evidence type="ECO:0000256" key="3">
    <source>
        <dbReference type="SAM" id="MobiDB-lite"/>
    </source>
</evidence>
<feature type="compositionally biased region" description="Polar residues" evidence="3">
    <location>
        <begin position="169"/>
        <end position="179"/>
    </location>
</feature>
<dbReference type="EMBL" id="KN840457">
    <property type="protein sequence ID" value="KIP10237.1"/>
    <property type="molecule type" value="Genomic_DNA"/>
</dbReference>